<keyword evidence="3" id="KW-1185">Reference proteome</keyword>
<proteinExistence type="predicted"/>
<sequence length="227" mass="25267">MPKQESQTKAESDGQRRGKVQQRAQRDPVPQVVGQTRMPAGSEAQGCCFAADTLDVERKWQTRVVLSWRIKAAALARILLRGLVWHLCDQTSWTTLKVSQAHELGAPSTPQMNDAGPPEVESSLHGLWVYCQFIVFPPVRPIFLQRTSRAPIPALWKTRDISVDVDETLLAVAMRVQCRCRDGGGRDGTRSGGSGAIPRRERAWLSPTTAQDRRHATAKMVARRAHI</sequence>
<feature type="region of interest" description="Disordered" evidence="1">
    <location>
        <begin position="1"/>
        <end position="32"/>
    </location>
</feature>
<feature type="compositionally biased region" description="Basic and acidic residues" evidence="1">
    <location>
        <begin position="1"/>
        <end position="16"/>
    </location>
</feature>
<feature type="region of interest" description="Disordered" evidence="1">
    <location>
        <begin position="182"/>
        <end position="202"/>
    </location>
</feature>
<reference evidence="2 3" key="1">
    <citation type="submission" date="2024-04" db="EMBL/GenBank/DDBJ databases">
        <title>Phyllosticta paracitricarpa is synonymous to the EU quarantine fungus P. citricarpa based on phylogenomic analyses.</title>
        <authorList>
            <consortium name="Lawrence Berkeley National Laboratory"/>
            <person name="Van ingen-buijs V.A."/>
            <person name="Van westerhoven A.C."/>
            <person name="Haridas S."/>
            <person name="Skiadas P."/>
            <person name="Martin F."/>
            <person name="Groenewald J.Z."/>
            <person name="Crous P.W."/>
            <person name="Seidl M.F."/>
        </authorList>
    </citation>
    <scope>NUCLEOTIDE SEQUENCE [LARGE SCALE GENOMIC DNA]</scope>
    <source>
        <strain evidence="2 3">CPC 17464</strain>
    </source>
</reference>
<dbReference type="Proteomes" id="UP001360953">
    <property type="component" value="Unassembled WGS sequence"/>
</dbReference>
<accession>A0ABR1M3F4</accession>
<evidence type="ECO:0000256" key="1">
    <source>
        <dbReference type="SAM" id="MobiDB-lite"/>
    </source>
</evidence>
<protein>
    <submittedName>
        <fullName evidence="2">Uncharacterized protein</fullName>
    </submittedName>
</protein>
<evidence type="ECO:0000313" key="2">
    <source>
        <dbReference type="EMBL" id="KAK7542123.1"/>
    </source>
</evidence>
<dbReference type="EMBL" id="JBBPEH010000002">
    <property type="protein sequence ID" value="KAK7542123.1"/>
    <property type="molecule type" value="Genomic_DNA"/>
</dbReference>
<organism evidence="2 3">
    <name type="scientific">Phyllosticta citribraziliensis</name>
    <dbReference type="NCBI Taxonomy" id="989973"/>
    <lineage>
        <taxon>Eukaryota</taxon>
        <taxon>Fungi</taxon>
        <taxon>Dikarya</taxon>
        <taxon>Ascomycota</taxon>
        <taxon>Pezizomycotina</taxon>
        <taxon>Dothideomycetes</taxon>
        <taxon>Dothideomycetes incertae sedis</taxon>
        <taxon>Botryosphaeriales</taxon>
        <taxon>Phyllostictaceae</taxon>
        <taxon>Phyllosticta</taxon>
    </lineage>
</organism>
<dbReference type="GeneID" id="92031953"/>
<gene>
    <name evidence="2" type="ORF">J3D65DRAFT_612675</name>
</gene>
<dbReference type="RefSeq" id="XP_066658416.1">
    <property type="nucleotide sequence ID" value="XM_066799047.1"/>
</dbReference>
<comment type="caution">
    <text evidence="2">The sequence shown here is derived from an EMBL/GenBank/DDBJ whole genome shotgun (WGS) entry which is preliminary data.</text>
</comment>
<name>A0ABR1M3F4_9PEZI</name>
<evidence type="ECO:0000313" key="3">
    <source>
        <dbReference type="Proteomes" id="UP001360953"/>
    </source>
</evidence>